<protein>
    <submittedName>
        <fullName evidence="1">Uncharacterized protein</fullName>
    </submittedName>
</protein>
<organism evidence="1 2">
    <name type="scientific">Listeria cornellensis FSL F6-0969</name>
    <dbReference type="NCBI Taxonomy" id="1265820"/>
    <lineage>
        <taxon>Bacteria</taxon>
        <taxon>Bacillati</taxon>
        <taxon>Bacillota</taxon>
        <taxon>Bacilli</taxon>
        <taxon>Bacillales</taxon>
        <taxon>Listeriaceae</taxon>
        <taxon>Listeria</taxon>
    </lineage>
</organism>
<evidence type="ECO:0000313" key="2">
    <source>
        <dbReference type="Proteomes" id="UP000019254"/>
    </source>
</evidence>
<dbReference type="AlphaFoldDB" id="W7C3U0"/>
<gene>
    <name evidence="1" type="ORF">PCORN_13342</name>
</gene>
<reference evidence="1 2" key="1">
    <citation type="journal article" date="2014" name="Int. J. Syst. Evol. Microbiol.">
        <title>Listeria floridensis sp. nov., Listeria aquatica sp. nov., Listeria cornellensis sp. nov., Listeria riparia sp. nov. and Listeria grandensis sp. nov., from agricultural and natural environments.</title>
        <authorList>
            <person name="den Bakker H.C."/>
            <person name="Warchocki S."/>
            <person name="Wright E.M."/>
            <person name="Allred A.F."/>
            <person name="Ahlstrom C."/>
            <person name="Manuel C.S."/>
            <person name="Stasiewicz M.J."/>
            <person name="Burrell A."/>
            <person name="Roof S."/>
            <person name="Strawn L."/>
            <person name="Fortes E.D."/>
            <person name="Nightingale K.K."/>
            <person name="Kephart D."/>
            <person name="Wiedmann M."/>
        </authorList>
    </citation>
    <scope>NUCLEOTIDE SEQUENCE [LARGE SCALE GENOMIC DNA]</scope>
    <source>
        <strain evidence="2">FSL F6-969</strain>
    </source>
</reference>
<dbReference type="Proteomes" id="UP000019254">
    <property type="component" value="Unassembled WGS sequence"/>
</dbReference>
<dbReference type="OrthoDB" id="2971361at2"/>
<proteinExistence type="predicted"/>
<keyword evidence="2" id="KW-1185">Reference proteome</keyword>
<evidence type="ECO:0000313" key="1">
    <source>
        <dbReference type="EMBL" id="EUJ27318.1"/>
    </source>
</evidence>
<sequence length="102" mass="11822">METVKLQLGEKEYTIKIKTSEKEEYQKLIITTYDKLNEAKAFNESVEILKFTVDRLLGKDGFIQLFDQAGESVLNTMAYLHEILEAVSLKVFDDVEENQIEE</sequence>
<accession>W7C3U0</accession>
<dbReference type="STRING" id="1265820.PCORN_13342"/>
<comment type="caution">
    <text evidence="1">The sequence shown here is derived from an EMBL/GenBank/DDBJ whole genome shotgun (WGS) entry which is preliminary data.</text>
</comment>
<dbReference type="RefSeq" id="WP_036080649.1">
    <property type="nucleotide sequence ID" value="NZ_AODE01000026.1"/>
</dbReference>
<dbReference type="PATRIC" id="fig|1265820.5.peg.2634"/>
<name>W7C3U0_9LIST</name>
<dbReference type="EMBL" id="AODE01000026">
    <property type="protein sequence ID" value="EUJ27318.1"/>
    <property type="molecule type" value="Genomic_DNA"/>
</dbReference>